<organism evidence="3 4">
    <name type="scientific">Acanthosepion pharaonis</name>
    <name type="common">Pharaoh cuttlefish</name>
    <name type="synonym">Sepia pharaonis</name>
    <dbReference type="NCBI Taxonomy" id="158019"/>
    <lineage>
        <taxon>Eukaryota</taxon>
        <taxon>Metazoa</taxon>
        <taxon>Spiralia</taxon>
        <taxon>Lophotrochozoa</taxon>
        <taxon>Mollusca</taxon>
        <taxon>Cephalopoda</taxon>
        <taxon>Coleoidea</taxon>
        <taxon>Decapodiformes</taxon>
        <taxon>Sepiida</taxon>
        <taxon>Sepiina</taxon>
        <taxon>Sepiidae</taxon>
        <taxon>Acanthosepion</taxon>
    </lineage>
</organism>
<feature type="region of interest" description="Disordered" evidence="1">
    <location>
        <begin position="283"/>
        <end position="360"/>
    </location>
</feature>
<feature type="compositionally biased region" description="Low complexity" evidence="1">
    <location>
        <begin position="312"/>
        <end position="322"/>
    </location>
</feature>
<evidence type="ECO:0000256" key="1">
    <source>
        <dbReference type="SAM" id="MobiDB-lite"/>
    </source>
</evidence>
<name>A0A812D392_ACAPH</name>
<sequence length="384" mass="42122">MRISLGYTFVPLLLALALTNQAFAAVYRPVNDDSSDESCEDTKSEVQCRLKPADDPGCYLELVPNHGWMQRSCPEGTLFSERDCGCSVSLPQQDQDDSDSSSEEDNGKTAPVACTRKPTHDRRSYMQFVEGKGWNRQSCPDGTAYSAEDCSCTLFLSDDSSSSSEENIWGKADAKVCNREAEDDSHFYMEMVQGHGWIRRACAKGTMFDASTCRCSASEDGSSDSSCEDDDSESEEWDGHCLLKATSSQNNFLQFVEGHGWMTRHCPKGTAFNAGDCGCTVSVRSDESSSSEEDSWQYQSYGKSQSERSGYDDSSSSSSSSSSEEDSNHWRQQTYGKGLSVHEGDGDSSSEEDGSSWNTANYRKGAIPAITKNQPMIKALICSL</sequence>
<keyword evidence="4" id="KW-1185">Reference proteome</keyword>
<dbReference type="Proteomes" id="UP000597762">
    <property type="component" value="Unassembled WGS sequence"/>
</dbReference>
<evidence type="ECO:0000313" key="3">
    <source>
        <dbReference type="EMBL" id="CAE1286153.1"/>
    </source>
</evidence>
<evidence type="ECO:0000313" key="4">
    <source>
        <dbReference type="Proteomes" id="UP000597762"/>
    </source>
</evidence>
<dbReference type="AlphaFoldDB" id="A0A812D392"/>
<feature type="region of interest" description="Disordered" evidence="1">
    <location>
        <begin position="89"/>
        <end position="115"/>
    </location>
</feature>
<comment type="caution">
    <text evidence="3">The sequence shown here is derived from an EMBL/GenBank/DDBJ whole genome shotgun (WGS) entry which is preliminary data.</text>
</comment>
<dbReference type="OrthoDB" id="6124873at2759"/>
<feature type="compositionally biased region" description="Acidic residues" evidence="1">
    <location>
        <begin position="94"/>
        <end position="104"/>
    </location>
</feature>
<proteinExistence type="predicted"/>
<evidence type="ECO:0000256" key="2">
    <source>
        <dbReference type="SAM" id="SignalP"/>
    </source>
</evidence>
<reference evidence="3" key="1">
    <citation type="submission" date="2021-01" db="EMBL/GenBank/DDBJ databases">
        <authorList>
            <person name="Li R."/>
            <person name="Bekaert M."/>
        </authorList>
    </citation>
    <scope>NUCLEOTIDE SEQUENCE</scope>
    <source>
        <strain evidence="3">Farmed</strain>
    </source>
</reference>
<keyword evidence="2" id="KW-0732">Signal</keyword>
<feature type="signal peptide" evidence="2">
    <location>
        <begin position="1"/>
        <end position="24"/>
    </location>
</feature>
<dbReference type="EMBL" id="CAHIKZ030002386">
    <property type="protein sequence ID" value="CAE1286153.1"/>
    <property type="molecule type" value="Genomic_DNA"/>
</dbReference>
<accession>A0A812D392</accession>
<gene>
    <name evidence="3" type="ORF">SPHA_45825</name>
</gene>
<feature type="chain" id="PRO_5032294125" evidence="2">
    <location>
        <begin position="25"/>
        <end position="384"/>
    </location>
</feature>
<protein>
    <submittedName>
        <fullName evidence="3">Uncharacterized protein</fullName>
    </submittedName>
</protein>